<accession>A0ACC2G415</accession>
<organism evidence="1 2">
    <name type="scientific">Dallia pectoralis</name>
    <name type="common">Alaska blackfish</name>
    <dbReference type="NCBI Taxonomy" id="75939"/>
    <lineage>
        <taxon>Eukaryota</taxon>
        <taxon>Metazoa</taxon>
        <taxon>Chordata</taxon>
        <taxon>Craniata</taxon>
        <taxon>Vertebrata</taxon>
        <taxon>Euteleostomi</taxon>
        <taxon>Actinopterygii</taxon>
        <taxon>Neopterygii</taxon>
        <taxon>Teleostei</taxon>
        <taxon>Protacanthopterygii</taxon>
        <taxon>Esociformes</taxon>
        <taxon>Umbridae</taxon>
        <taxon>Dallia</taxon>
    </lineage>
</organism>
<dbReference type="Proteomes" id="UP001157502">
    <property type="component" value="Chromosome 18"/>
</dbReference>
<dbReference type="EMBL" id="CM055745">
    <property type="protein sequence ID" value="KAJ7998225.1"/>
    <property type="molecule type" value="Genomic_DNA"/>
</dbReference>
<sequence length="102" mass="11605">MDQLTWPEINQRLGCKCPDFLQLVDVLLCIPASTADCERGVNLMKKGKSVWRLDLRPDTLSDLLTVQLSSPDIEHFDPDSAIQVCSQQSKEARFNGKWKESR</sequence>
<proteinExistence type="predicted"/>
<keyword evidence="2" id="KW-1185">Reference proteome</keyword>
<gene>
    <name evidence="1" type="ORF">DPEC_G00220380</name>
</gene>
<evidence type="ECO:0000313" key="1">
    <source>
        <dbReference type="EMBL" id="KAJ7998225.1"/>
    </source>
</evidence>
<name>A0ACC2G415_DALPE</name>
<protein>
    <submittedName>
        <fullName evidence="1">Uncharacterized protein</fullName>
    </submittedName>
</protein>
<evidence type="ECO:0000313" key="2">
    <source>
        <dbReference type="Proteomes" id="UP001157502"/>
    </source>
</evidence>
<reference evidence="1" key="1">
    <citation type="submission" date="2021-05" db="EMBL/GenBank/DDBJ databases">
        <authorList>
            <person name="Pan Q."/>
            <person name="Jouanno E."/>
            <person name="Zahm M."/>
            <person name="Klopp C."/>
            <person name="Cabau C."/>
            <person name="Louis A."/>
            <person name="Berthelot C."/>
            <person name="Parey E."/>
            <person name="Roest Crollius H."/>
            <person name="Montfort J."/>
            <person name="Robinson-Rechavi M."/>
            <person name="Bouchez O."/>
            <person name="Lampietro C."/>
            <person name="Lopez Roques C."/>
            <person name="Donnadieu C."/>
            <person name="Postlethwait J."/>
            <person name="Bobe J."/>
            <person name="Dillon D."/>
            <person name="Chandos A."/>
            <person name="von Hippel F."/>
            <person name="Guiguen Y."/>
        </authorList>
    </citation>
    <scope>NUCLEOTIDE SEQUENCE</scope>
    <source>
        <strain evidence="1">YG-Jan2019</strain>
    </source>
</reference>
<comment type="caution">
    <text evidence="1">The sequence shown here is derived from an EMBL/GenBank/DDBJ whole genome shotgun (WGS) entry which is preliminary data.</text>
</comment>